<evidence type="ECO:0000256" key="3">
    <source>
        <dbReference type="ARBA" id="ARBA00007971"/>
    </source>
</evidence>
<dbReference type="Pfam" id="PF01514">
    <property type="entry name" value="YscJ_FliF"/>
    <property type="match status" value="1"/>
</dbReference>
<dbReference type="PIRSF" id="PIRSF004862">
    <property type="entry name" value="FliF"/>
    <property type="match status" value="1"/>
</dbReference>
<keyword evidence="15" id="KW-1185">Reference proteome</keyword>
<dbReference type="Pfam" id="PF08345">
    <property type="entry name" value="YscJ_FliF_C"/>
    <property type="match status" value="1"/>
</dbReference>
<feature type="region of interest" description="Disordered" evidence="10">
    <location>
        <begin position="490"/>
        <end position="510"/>
    </location>
</feature>
<evidence type="ECO:0000256" key="7">
    <source>
        <dbReference type="ARBA" id="ARBA00023136"/>
    </source>
</evidence>
<sequence length="528" mass="58975">MKEKINLYKEKITSYWRQRSNKQRGMIVGTAITVILLAALGVYLSSRTKMVPLYSDLTLQEVGQVKAELDTRGVDYELQGGGQTIMVPESEAESLLVDLAASGMPDSGKIDYSFFSDNTSWGMTDKEFDVIKVDAMQSELANLISGIAGIQDAEVMINAPEDEIFLTDAKQEASASIVLKVEPGYQVESSKVEALYNLASKSVPNLPKDNIVIMDQNFNYYDINNPNSGEEGTYTYQQKVKKDIERDIQQRVQRMLAMMIGQQKVIATVTADIDFTKENRVENIVEPVDPDSMDGLPVSVERIEETYTGDGASPGGVPGEGEEDVSSYQGEDGSSGEYSMNKETINNEFNRIKKNIEESPYKVRDLGIQVAIDSKKGTDDQGDPLLLSQQEQQTVQDSVQSILNSMITTSINEDYGEVNPADKVSIVFQEFNGEPQFTDEPQGIPLWMYVAGGVLLAVIAVLIWMLARRKNEVEEEEFKEIQQPIPVEVPDIEEKETESTARRKQLERMAKDKPEDFAKLLRTWIAED</sequence>
<evidence type="ECO:0000313" key="14">
    <source>
        <dbReference type="EMBL" id="UOQ43057.1"/>
    </source>
</evidence>
<evidence type="ECO:0000259" key="12">
    <source>
        <dbReference type="Pfam" id="PF01514"/>
    </source>
</evidence>
<comment type="function">
    <text evidence="9">The M ring may be actively involved in energy transduction.</text>
</comment>
<keyword evidence="6 11" id="KW-1133">Transmembrane helix</keyword>
<keyword evidence="7 11" id="KW-0472">Membrane</keyword>
<feature type="transmembrane region" description="Helical" evidence="11">
    <location>
        <begin position="25"/>
        <end position="44"/>
    </location>
</feature>
<evidence type="ECO:0000256" key="10">
    <source>
        <dbReference type="SAM" id="MobiDB-lite"/>
    </source>
</evidence>
<keyword evidence="14" id="KW-0282">Flagellum</keyword>
<dbReference type="PANTHER" id="PTHR30046">
    <property type="entry name" value="FLAGELLAR M-RING PROTEIN"/>
    <property type="match status" value="1"/>
</dbReference>
<dbReference type="InterPro" id="IPR013556">
    <property type="entry name" value="Flag_M-ring_C"/>
</dbReference>
<reference evidence="14 15" key="1">
    <citation type="submission" date="2022-04" db="EMBL/GenBank/DDBJ databases">
        <title>Halobacillus sp. isolated from saltern.</title>
        <authorList>
            <person name="Won M."/>
            <person name="Lee C.-M."/>
            <person name="Woen H.-Y."/>
            <person name="Kwon S.-W."/>
        </authorList>
    </citation>
    <scope>NUCLEOTIDE SEQUENCE [LARGE SCALE GENOMIC DNA]</scope>
    <source>
        <strain evidence="14 15">SSBR10-3</strain>
    </source>
</reference>
<feature type="transmembrane region" description="Helical" evidence="11">
    <location>
        <begin position="446"/>
        <end position="467"/>
    </location>
</feature>
<feature type="domain" description="Flagellar M-ring C-terminal" evidence="13">
    <location>
        <begin position="256"/>
        <end position="401"/>
    </location>
</feature>
<proteinExistence type="inferred from homology"/>
<dbReference type="InterPro" id="IPR043427">
    <property type="entry name" value="YscJ/FliF"/>
</dbReference>
<dbReference type="Proteomes" id="UP000831787">
    <property type="component" value="Chromosome"/>
</dbReference>
<keyword evidence="5 11" id="KW-0812">Transmembrane</keyword>
<evidence type="ECO:0000256" key="1">
    <source>
        <dbReference type="ARBA" id="ARBA00004117"/>
    </source>
</evidence>
<evidence type="ECO:0000256" key="9">
    <source>
        <dbReference type="PIRNR" id="PIRNR004862"/>
    </source>
</evidence>
<gene>
    <name evidence="14" type="primary">fliF</name>
    <name evidence="14" type="ORF">MUN89_14005</name>
</gene>
<dbReference type="RefSeq" id="WP_244708417.1">
    <property type="nucleotide sequence ID" value="NZ_CP095073.1"/>
</dbReference>
<protein>
    <recommendedName>
        <fullName evidence="9">Flagellar M-ring protein</fullName>
    </recommendedName>
</protein>
<dbReference type="InterPro" id="IPR000067">
    <property type="entry name" value="FlgMring_FliF"/>
</dbReference>
<dbReference type="PRINTS" id="PR01009">
    <property type="entry name" value="FLGMRINGFLIF"/>
</dbReference>
<dbReference type="EMBL" id="CP095073">
    <property type="protein sequence ID" value="UOQ43057.1"/>
    <property type="molecule type" value="Genomic_DNA"/>
</dbReference>
<feature type="region of interest" description="Disordered" evidence="10">
    <location>
        <begin position="307"/>
        <end position="340"/>
    </location>
</feature>
<evidence type="ECO:0000259" key="13">
    <source>
        <dbReference type="Pfam" id="PF08345"/>
    </source>
</evidence>
<dbReference type="InterPro" id="IPR006182">
    <property type="entry name" value="FliF_N_dom"/>
</dbReference>
<evidence type="ECO:0000256" key="4">
    <source>
        <dbReference type="ARBA" id="ARBA00022475"/>
    </source>
</evidence>
<evidence type="ECO:0000313" key="15">
    <source>
        <dbReference type="Proteomes" id="UP000831787"/>
    </source>
</evidence>
<comment type="subcellular location">
    <subcellularLocation>
        <location evidence="1 9">Bacterial flagellum basal body</location>
    </subcellularLocation>
    <subcellularLocation>
        <location evidence="2">Cell membrane</location>
        <topology evidence="2">Multi-pass membrane protein</topology>
    </subcellularLocation>
</comment>
<dbReference type="PANTHER" id="PTHR30046:SF0">
    <property type="entry name" value="FLAGELLAR M-RING PROTEIN"/>
    <property type="match status" value="1"/>
</dbReference>
<evidence type="ECO:0000256" key="6">
    <source>
        <dbReference type="ARBA" id="ARBA00022989"/>
    </source>
</evidence>
<dbReference type="NCBIfam" id="TIGR00206">
    <property type="entry name" value="fliF"/>
    <property type="match status" value="1"/>
</dbReference>
<evidence type="ECO:0000256" key="8">
    <source>
        <dbReference type="ARBA" id="ARBA00023143"/>
    </source>
</evidence>
<evidence type="ECO:0000256" key="2">
    <source>
        <dbReference type="ARBA" id="ARBA00004651"/>
    </source>
</evidence>
<keyword evidence="14" id="KW-0966">Cell projection</keyword>
<name>A0ABY4EF21_9BACI</name>
<dbReference type="Gene3D" id="3.30.300.30">
    <property type="match status" value="1"/>
</dbReference>
<feature type="domain" description="Flagellar M-ring N-terminal" evidence="12">
    <location>
        <begin position="46"/>
        <end position="220"/>
    </location>
</feature>
<keyword evidence="14" id="KW-0969">Cilium</keyword>
<evidence type="ECO:0000256" key="5">
    <source>
        <dbReference type="ARBA" id="ARBA00022692"/>
    </source>
</evidence>
<feature type="compositionally biased region" description="Basic and acidic residues" evidence="10">
    <location>
        <begin position="497"/>
        <end position="510"/>
    </location>
</feature>
<dbReference type="InterPro" id="IPR045851">
    <property type="entry name" value="AMP-bd_C_sf"/>
</dbReference>
<evidence type="ECO:0000256" key="11">
    <source>
        <dbReference type="SAM" id="Phobius"/>
    </source>
</evidence>
<keyword evidence="4" id="KW-1003">Cell membrane</keyword>
<organism evidence="14 15">
    <name type="scientific">Halobacillus salinarum</name>
    <dbReference type="NCBI Taxonomy" id="2932257"/>
    <lineage>
        <taxon>Bacteria</taxon>
        <taxon>Bacillati</taxon>
        <taxon>Bacillota</taxon>
        <taxon>Bacilli</taxon>
        <taxon>Bacillales</taxon>
        <taxon>Bacillaceae</taxon>
        <taxon>Halobacillus</taxon>
    </lineage>
</organism>
<comment type="similarity">
    <text evidence="3 9">Belongs to the FliF family.</text>
</comment>
<accession>A0ABY4EF21</accession>
<keyword evidence="8 9" id="KW-0975">Bacterial flagellum</keyword>